<evidence type="ECO:0000256" key="2">
    <source>
        <dbReference type="ARBA" id="ARBA00022679"/>
    </source>
</evidence>
<keyword evidence="2 3" id="KW-0808">Transferase</keyword>
<dbReference type="PANTHER" id="PTHR30160">
    <property type="entry name" value="TETRAACYLDISACCHARIDE 4'-KINASE-RELATED"/>
    <property type="match status" value="1"/>
</dbReference>
<dbReference type="AlphaFoldDB" id="A0A5Q0BDW9"/>
<sequence>MSLYLAAHTLLRILANPFWLPVALGKMANLLKDTGVAGFKQYLFGEYLPRNYLLKTRYSLREPTPSVYEKVAPLLPDGFFRDKQAYSARGFTCKPRILVIRSGAMGDVLLATPIIRKLHQDREGYCEIDVVTRYPEVFANSPYVRAVLTRKLLKKQRRAYDLIINLDMVLERNKAVHVTDSYALYAHGVTDYDKQPELFPGEGDSAQVRALTSGFVQGYIVAHNRRDPTQAYRNVDETLWKQLLEDLSVYGLPILQVGLPGLDIALQGAGLMDFRNRLSLQQLQLLIADARLFVGTDAGPLHVAATTSTPIVSFFTLAHHDARKPLRASMDERFIPITPELDCYGCNQDNPLPWGGFSCRRGDNACSGAFSMDKARAACVHLGKLLDSL</sequence>
<dbReference type="Pfam" id="PF01075">
    <property type="entry name" value="Glyco_transf_9"/>
    <property type="match status" value="1"/>
</dbReference>
<reference evidence="3 4" key="1">
    <citation type="submission" date="2019-09" db="EMBL/GenBank/DDBJ databases">
        <title>Ecophysiology of the spiral-shaped methanotroph Methylospira mobilis as revealed by the complete genome sequence.</title>
        <authorList>
            <person name="Oshkin I.Y."/>
            <person name="Dedysh S.N."/>
            <person name="Miroshnikov K."/>
            <person name="Danilova O.V."/>
            <person name="Hakobyan A."/>
            <person name="Liesack W."/>
        </authorList>
    </citation>
    <scope>NUCLEOTIDE SEQUENCE [LARGE SCALE GENOMIC DNA]</scope>
    <source>
        <strain evidence="3 4">Shm1</strain>
    </source>
</reference>
<dbReference type="EMBL" id="CP044205">
    <property type="protein sequence ID" value="QFY42000.1"/>
    <property type="molecule type" value="Genomic_DNA"/>
</dbReference>
<dbReference type="GO" id="GO:0008713">
    <property type="term" value="F:ADP-heptose-lipopolysaccharide heptosyltransferase activity"/>
    <property type="evidence" value="ECO:0007669"/>
    <property type="project" value="TreeGrafter"/>
</dbReference>
<dbReference type="InterPro" id="IPR051199">
    <property type="entry name" value="LPS_LOS_Heptosyltrfase"/>
</dbReference>
<dbReference type="KEGG" id="mmob:F6R98_04595"/>
<dbReference type="PANTHER" id="PTHR30160:SF1">
    <property type="entry name" value="LIPOPOLYSACCHARIDE 1,2-N-ACETYLGLUCOSAMINETRANSFERASE-RELATED"/>
    <property type="match status" value="1"/>
</dbReference>
<dbReference type="RefSeq" id="WP_153247985.1">
    <property type="nucleotide sequence ID" value="NZ_CP044205.1"/>
</dbReference>
<dbReference type="GO" id="GO:0009244">
    <property type="term" value="P:lipopolysaccharide core region biosynthetic process"/>
    <property type="evidence" value="ECO:0007669"/>
    <property type="project" value="TreeGrafter"/>
</dbReference>
<dbReference type="Gene3D" id="3.40.50.2000">
    <property type="entry name" value="Glycogen Phosphorylase B"/>
    <property type="match status" value="2"/>
</dbReference>
<proteinExistence type="predicted"/>
<dbReference type="SUPFAM" id="SSF53756">
    <property type="entry name" value="UDP-Glycosyltransferase/glycogen phosphorylase"/>
    <property type="match status" value="1"/>
</dbReference>
<evidence type="ECO:0000256" key="1">
    <source>
        <dbReference type="ARBA" id="ARBA00022676"/>
    </source>
</evidence>
<name>A0A5Q0BDW9_9GAMM</name>
<protein>
    <submittedName>
        <fullName evidence="3">Glycosyltransferase family 9 protein</fullName>
    </submittedName>
</protein>
<evidence type="ECO:0000313" key="4">
    <source>
        <dbReference type="Proteomes" id="UP000325755"/>
    </source>
</evidence>
<organism evidence="3 4">
    <name type="scientific">Candidatus Methylospira mobilis</name>
    <dbReference type="NCBI Taxonomy" id="1808979"/>
    <lineage>
        <taxon>Bacteria</taxon>
        <taxon>Pseudomonadati</taxon>
        <taxon>Pseudomonadota</taxon>
        <taxon>Gammaproteobacteria</taxon>
        <taxon>Methylococcales</taxon>
        <taxon>Methylococcaceae</taxon>
        <taxon>Candidatus Methylospira</taxon>
    </lineage>
</organism>
<keyword evidence="1" id="KW-0328">Glycosyltransferase</keyword>
<dbReference type="GO" id="GO:0005829">
    <property type="term" value="C:cytosol"/>
    <property type="evidence" value="ECO:0007669"/>
    <property type="project" value="TreeGrafter"/>
</dbReference>
<evidence type="ECO:0000313" key="3">
    <source>
        <dbReference type="EMBL" id="QFY42000.1"/>
    </source>
</evidence>
<accession>A0A5Q0BDW9</accession>
<dbReference type="Proteomes" id="UP000325755">
    <property type="component" value="Chromosome"/>
</dbReference>
<dbReference type="InParanoid" id="A0A5Q0BDW9"/>
<keyword evidence="4" id="KW-1185">Reference proteome</keyword>
<dbReference type="OrthoDB" id="9781892at2"/>
<dbReference type="InterPro" id="IPR002201">
    <property type="entry name" value="Glyco_trans_9"/>
</dbReference>
<gene>
    <name evidence="3" type="ORF">F6R98_04595</name>
</gene>